<sequence length="320" mass="36323">MDRLHSRKPIRTTALFVDYENLYRQTVRYLKEEESINGQLADLLYSLRRYLLARRRFRVVLGRAYADFEQYEDGLAIQRVLAEQGIVPCMVPASLDPPARSLQLTIDALHTLQSHPEVQAFVVVSGDLAYLPLLEYLRSHGRQVALLQLAPPSDLVYERLGDRLLLDPRPILEHAGLRRLLTHLSGSTIESTAAPPPVFASLADDPAALRALELIVEHFGRYDEVYLTPLLRKMSETFDASEVEPKELINRLEAAGAIRLERRRGFPYDYTVLILHEDHPDVRRIRETLAATSDFETDTSGDLSEKDHVEDPSGEEPSAF</sequence>
<dbReference type="Proteomes" id="UP000185812">
    <property type="component" value="Unassembled WGS sequence"/>
</dbReference>
<evidence type="ECO:0000259" key="2">
    <source>
        <dbReference type="Pfam" id="PF01936"/>
    </source>
</evidence>
<dbReference type="RefSeq" id="WP_072713952.1">
    <property type="nucleotide sequence ID" value="NZ_FRAU01000001.1"/>
</dbReference>
<proteinExistence type="predicted"/>
<feature type="domain" description="NYN" evidence="2">
    <location>
        <begin position="13"/>
        <end position="147"/>
    </location>
</feature>
<evidence type="ECO:0000313" key="4">
    <source>
        <dbReference type="Proteomes" id="UP000185812"/>
    </source>
</evidence>
<reference evidence="4" key="1">
    <citation type="submission" date="2016-11" db="EMBL/GenBank/DDBJ databases">
        <authorList>
            <person name="Varghese N."/>
            <person name="Submissions S."/>
        </authorList>
    </citation>
    <scope>NUCLEOTIDE SEQUENCE [LARGE SCALE GENOMIC DNA]</scope>
    <source>
        <strain evidence="4">DSM 22212</strain>
    </source>
</reference>
<dbReference type="STRING" id="633813.SAMN04488087_0144"/>
<dbReference type="Pfam" id="PF01936">
    <property type="entry name" value="NYN"/>
    <property type="match status" value="1"/>
</dbReference>
<organism evidence="3 4">
    <name type="scientific">Rhodothermus profundi</name>
    <dbReference type="NCBI Taxonomy" id="633813"/>
    <lineage>
        <taxon>Bacteria</taxon>
        <taxon>Pseudomonadati</taxon>
        <taxon>Rhodothermota</taxon>
        <taxon>Rhodothermia</taxon>
        <taxon>Rhodothermales</taxon>
        <taxon>Rhodothermaceae</taxon>
        <taxon>Rhodothermus</taxon>
    </lineage>
</organism>
<dbReference type="InterPro" id="IPR021139">
    <property type="entry name" value="NYN"/>
</dbReference>
<dbReference type="AlphaFoldDB" id="A0A1M6PDW7"/>
<dbReference type="EMBL" id="FRAU01000001">
    <property type="protein sequence ID" value="SHK06158.1"/>
    <property type="molecule type" value="Genomic_DNA"/>
</dbReference>
<name>A0A1M6PDW7_9BACT</name>
<evidence type="ECO:0000256" key="1">
    <source>
        <dbReference type="SAM" id="MobiDB-lite"/>
    </source>
</evidence>
<protein>
    <submittedName>
        <fullName evidence="3">NYN domain-containing protein</fullName>
    </submittedName>
</protein>
<gene>
    <name evidence="3" type="ORF">SAMN04488087_0144</name>
</gene>
<dbReference type="OrthoDB" id="2379772at2"/>
<feature type="region of interest" description="Disordered" evidence="1">
    <location>
        <begin position="293"/>
        <end position="320"/>
    </location>
</feature>
<keyword evidence="4" id="KW-1185">Reference proteome</keyword>
<dbReference type="Gene3D" id="3.40.50.1010">
    <property type="entry name" value="5'-nuclease"/>
    <property type="match status" value="1"/>
</dbReference>
<dbReference type="GO" id="GO:0004540">
    <property type="term" value="F:RNA nuclease activity"/>
    <property type="evidence" value="ECO:0007669"/>
    <property type="project" value="InterPro"/>
</dbReference>
<evidence type="ECO:0000313" key="3">
    <source>
        <dbReference type="EMBL" id="SHK06158.1"/>
    </source>
</evidence>
<accession>A0A1M6PDW7</accession>